<reference evidence="2" key="1">
    <citation type="journal article" date="2019" name="Environ. Microbiol.">
        <title>Fungal ecological strategies reflected in gene transcription - a case study of two litter decomposers.</title>
        <authorList>
            <person name="Barbi F."/>
            <person name="Kohler A."/>
            <person name="Barry K."/>
            <person name="Baskaran P."/>
            <person name="Daum C."/>
            <person name="Fauchery L."/>
            <person name="Ihrmark K."/>
            <person name="Kuo A."/>
            <person name="LaButti K."/>
            <person name="Lipzen A."/>
            <person name="Morin E."/>
            <person name="Grigoriev I.V."/>
            <person name="Henrissat B."/>
            <person name="Lindahl B."/>
            <person name="Martin F."/>
        </authorList>
    </citation>
    <scope>NUCLEOTIDE SEQUENCE</scope>
    <source>
        <strain evidence="2">JB14</strain>
    </source>
</reference>
<evidence type="ECO:0000313" key="2">
    <source>
        <dbReference type="EMBL" id="KAE9399063.1"/>
    </source>
</evidence>
<feature type="region of interest" description="Disordered" evidence="1">
    <location>
        <begin position="54"/>
        <end position="77"/>
    </location>
</feature>
<proteinExistence type="predicted"/>
<dbReference type="OrthoDB" id="992776at2759"/>
<dbReference type="EMBL" id="ML769474">
    <property type="protein sequence ID" value="KAE9399063.1"/>
    <property type="molecule type" value="Genomic_DNA"/>
</dbReference>
<dbReference type="Proteomes" id="UP000799118">
    <property type="component" value="Unassembled WGS sequence"/>
</dbReference>
<sequence length="302" mass="33654">MMRDSYRIKEWEVWEIMAEDGNAERDGCAGMTKDDIFCMPCLLYLFRAFTDDADYNTGDETETGETDGEYTEDEYSGDEFDVFDDLTERNTERNAVVEPPPNSLGLFDPDADVDPDPLGEGVNVVVPPEPYFPSTTHSMPTRTSSTSANRNPQRRKSIKHHEPLPLHTSQPVFQRDRCTITMIQGDPEGKTSGRKSKKYIVGSDLSEESRYAVEYECGCGMREGRKGQSLNQRNSGITAESHGANVVLDMKDATSEGRHAHGPLVPSQSLVLSNSKTGCYFDQDFGLVVFFGVVISVRCRST</sequence>
<accession>A0A6A4HM22</accession>
<feature type="compositionally biased region" description="Polar residues" evidence="1">
    <location>
        <begin position="133"/>
        <end position="151"/>
    </location>
</feature>
<name>A0A6A4HM22_9AGAR</name>
<evidence type="ECO:0000313" key="3">
    <source>
        <dbReference type="Proteomes" id="UP000799118"/>
    </source>
</evidence>
<dbReference type="AlphaFoldDB" id="A0A6A4HM22"/>
<feature type="region of interest" description="Disordered" evidence="1">
    <location>
        <begin position="132"/>
        <end position="172"/>
    </location>
</feature>
<gene>
    <name evidence="2" type="ORF">BT96DRAFT_1104466</name>
</gene>
<protein>
    <submittedName>
        <fullName evidence="2">Uncharacterized protein</fullName>
    </submittedName>
</protein>
<organism evidence="2 3">
    <name type="scientific">Gymnopus androsaceus JB14</name>
    <dbReference type="NCBI Taxonomy" id="1447944"/>
    <lineage>
        <taxon>Eukaryota</taxon>
        <taxon>Fungi</taxon>
        <taxon>Dikarya</taxon>
        <taxon>Basidiomycota</taxon>
        <taxon>Agaricomycotina</taxon>
        <taxon>Agaricomycetes</taxon>
        <taxon>Agaricomycetidae</taxon>
        <taxon>Agaricales</taxon>
        <taxon>Marasmiineae</taxon>
        <taxon>Omphalotaceae</taxon>
        <taxon>Gymnopus</taxon>
    </lineage>
</organism>
<keyword evidence="3" id="KW-1185">Reference proteome</keyword>
<evidence type="ECO:0000256" key="1">
    <source>
        <dbReference type="SAM" id="MobiDB-lite"/>
    </source>
</evidence>